<comment type="caution">
    <text evidence="4">The sequence shown here is derived from an EMBL/GenBank/DDBJ whole genome shotgun (WGS) entry which is preliminary data.</text>
</comment>
<dbReference type="Proteomes" id="UP000471126">
    <property type="component" value="Unassembled WGS sequence"/>
</dbReference>
<evidence type="ECO:0000256" key="1">
    <source>
        <dbReference type="ARBA" id="ARBA00023172"/>
    </source>
</evidence>
<dbReference type="Gene3D" id="1.10.443.10">
    <property type="entry name" value="Intergrase catalytic core"/>
    <property type="match status" value="1"/>
</dbReference>
<feature type="region of interest" description="Disordered" evidence="2">
    <location>
        <begin position="162"/>
        <end position="187"/>
    </location>
</feature>
<name>A0A6P0GD94_9ACTN</name>
<sequence length="187" mass="20246">MADDIITNGSTGERASGLNLADVDFLGRRLHVRRQVQRSRGDPAEFRLPKYGSERVVALPYRLLQSLGRHVERHVGSAEGWLFATASGVPLPPSTVDSWWQPTIRAAGTPGLHLHALRHFYASGLIAAGCDVVTVQRALGHRSPSTTLDTYAHLWPSAEDPTRDGAAGLADLVLGPPADQSRTNSKR</sequence>
<dbReference type="PANTHER" id="PTHR30349:SF64">
    <property type="entry name" value="PROPHAGE INTEGRASE INTD-RELATED"/>
    <property type="match status" value="1"/>
</dbReference>
<dbReference type="EMBL" id="JAAGWE010000003">
    <property type="protein sequence ID" value="NEM04737.1"/>
    <property type="molecule type" value="Genomic_DNA"/>
</dbReference>
<dbReference type="InterPro" id="IPR013762">
    <property type="entry name" value="Integrase-like_cat_sf"/>
</dbReference>
<gene>
    <name evidence="4" type="ORF">GCU54_01680</name>
</gene>
<dbReference type="PROSITE" id="PS51898">
    <property type="entry name" value="TYR_RECOMBINASE"/>
    <property type="match status" value="1"/>
</dbReference>
<dbReference type="CDD" id="cd01189">
    <property type="entry name" value="INT_ICEBs1_C_like"/>
    <property type="match status" value="1"/>
</dbReference>
<feature type="domain" description="Tyr recombinase" evidence="3">
    <location>
        <begin position="1"/>
        <end position="167"/>
    </location>
</feature>
<evidence type="ECO:0000313" key="4">
    <source>
        <dbReference type="EMBL" id="NEM04737.1"/>
    </source>
</evidence>
<dbReference type="GO" id="GO:0006310">
    <property type="term" value="P:DNA recombination"/>
    <property type="evidence" value="ECO:0007669"/>
    <property type="project" value="UniProtKB-KW"/>
</dbReference>
<dbReference type="InterPro" id="IPR011010">
    <property type="entry name" value="DNA_brk_join_enz"/>
</dbReference>
<dbReference type="SUPFAM" id="SSF56349">
    <property type="entry name" value="DNA breaking-rejoining enzymes"/>
    <property type="match status" value="1"/>
</dbReference>
<reference evidence="4 5" key="1">
    <citation type="submission" date="2019-12" db="EMBL/GenBank/DDBJ databases">
        <title>WGS of CPCC 203550 I12A-02606.</title>
        <authorList>
            <person name="Jiang Z."/>
        </authorList>
    </citation>
    <scope>NUCLEOTIDE SEQUENCE [LARGE SCALE GENOMIC DNA]</scope>
    <source>
        <strain evidence="4 5">I12A-02606</strain>
    </source>
</reference>
<protein>
    <submittedName>
        <fullName evidence="4">Site-specific integrase</fullName>
    </submittedName>
</protein>
<organism evidence="4 5">
    <name type="scientific">Geodermatophilus normandii</name>
    <dbReference type="NCBI Taxonomy" id="1137989"/>
    <lineage>
        <taxon>Bacteria</taxon>
        <taxon>Bacillati</taxon>
        <taxon>Actinomycetota</taxon>
        <taxon>Actinomycetes</taxon>
        <taxon>Geodermatophilales</taxon>
        <taxon>Geodermatophilaceae</taxon>
        <taxon>Geodermatophilus</taxon>
    </lineage>
</organism>
<evidence type="ECO:0000259" key="3">
    <source>
        <dbReference type="PROSITE" id="PS51898"/>
    </source>
</evidence>
<dbReference type="PANTHER" id="PTHR30349">
    <property type="entry name" value="PHAGE INTEGRASE-RELATED"/>
    <property type="match status" value="1"/>
</dbReference>
<accession>A0A6P0GD94</accession>
<proteinExistence type="predicted"/>
<dbReference type="InterPro" id="IPR002104">
    <property type="entry name" value="Integrase_catalytic"/>
</dbReference>
<dbReference type="GO" id="GO:0015074">
    <property type="term" value="P:DNA integration"/>
    <property type="evidence" value="ECO:0007669"/>
    <property type="project" value="InterPro"/>
</dbReference>
<keyword evidence="1" id="KW-0233">DNA recombination</keyword>
<evidence type="ECO:0000313" key="5">
    <source>
        <dbReference type="Proteomes" id="UP000471126"/>
    </source>
</evidence>
<dbReference type="GO" id="GO:0003677">
    <property type="term" value="F:DNA binding"/>
    <property type="evidence" value="ECO:0007669"/>
    <property type="project" value="InterPro"/>
</dbReference>
<evidence type="ECO:0000256" key="2">
    <source>
        <dbReference type="SAM" id="MobiDB-lite"/>
    </source>
</evidence>
<dbReference type="InterPro" id="IPR050090">
    <property type="entry name" value="Tyrosine_recombinase_XerCD"/>
</dbReference>
<dbReference type="Pfam" id="PF00589">
    <property type="entry name" value="Phage_integrase"/>
    <property type="match status" value="1"/>
</dbReference>
<dbReference type="AlphaFoldDB" id="A0A6P0GD94"/>